<dbReference type="OMA" id="PGQPWVW"/>
<dbReference type="Pfam" id="PF00852">
    <property type="entry name" value="Glyco_transf_10"/>
    <property type="match status" value="1"/>
</dbReference>
<keyword evidence="8" id="KW-1133">Transmembrane helix</keyword>
<evidence type="ECO:0000256" key="1">
    <source>
        <dbReference type="ARBA" id="ARBA00004167"/>
    </source>
</evidence>
<dbReference type="Pfam" id="PF17039">
    <property type="entry name" value="Glyco_tran_10_N"/>
    <property type="match status" value="1"/>
</dbReference>
<dbReference type="InterPro" id="IPR001503">
    <property type="entry name" value="Glyco_trans_10"/>
</dbReference>
<evidence type="ECO:0000256" key="8">
    <source>
        <dbReference type="ARBA" id="ARBA00022989"/>
    </source>
</evidence>
<evidence type="ECO:0000259" key="15">
    <source>
        <dbReference type="Pfam" id="PF17039"/>
    </source>
</evidence>
<keyword evidence="12" id="KW-0333">Golgi apparatus</keyword>
<evidence type="ECO:0000256" key="2">
    <source>
        <dbReference type="ARBA" id="ARBA00004922"/>
    </source>
</evidence>
<organism evidence="16 17">
    <name type="scientific">Sphenodon punctatus</name>
    <name type="common">Tuatara</name>
    <name type="synonym">Hatteria punctata</name>
    <dbReference type="NCBI Taxonomy" id="8508"/>
    <lineage>
        <taxon>Eukaryota</taxon>
        <taxon>Metazoa</taxon>
        <taxon>Chordata</taxon>
        <taxon>Craniata</taxon>
        <taxon>Vertebrata</taxon>
        <taxon>Euteleostomi</taxon>
        <taxon>Lepidosauria</taxon>
        <taxon>Sphenodontia</taxon>
        <taxon>Sphenodontidae</taxon>
        <taxon>Sphenodon</taxon>
    </lineage>
</organism>
<keyword evidence="4 12" id="KW-0328">Glycosyltransferase</keyword>
<feature type="signal peptide" evidence="13">
    <location>
        <begin position="1"/>
        <end position="19"/>
    </location>
</feature>
<dbReference type="GO" id="GO:1904996">
    <property type="term" value="P:positive regulation of leukocyte adhesion to vascular endothelial cell"/>
    <property type="evidence" value="ECO:0007669"/>
    <property type="project" value="Ensembl"/>
</dbReference>
<protein>
    <recommendedName>
        <fullName evidence="12">Fucosyltransferase</fullName>
        <ecNumber evidence="12">2.4.1.-</ecNumber>
    </recommendedName>
</protein>
<accession>A0A8D0H6Z9</accession>
<keyword evidence="5 12" id="KW-0808">Transferase</keyword>
<dbReference type="GO" id="GO:1903236">
    <property type="term" value="P:regulation of leukocyte tethering or rolling"/>
    <property type="evidence" value="ECO:0007669"/>
    <property type="project" value="Ensembl"/>
</dbReference>
<dbReference type="Ensembl" id="ENSSPUT00000016228.1">
    <property type="protein sequence ID" value="ENSSPUP00000015210.1"/>
    <property type="gene ID" value="ENSSPUG00000011762.1"/>
</dbReference>
<dbReference type="InterPro" id="IPR055270">
    <property type="entry name" value="Glyco_tran_10_C"/>
</dbReference>
<gene>
    <name evidence="16" type="primary">FUT7</name>
</gene>
<dbReference type="SUPFAM" id="SSF53756">
    <property type="entry name" value="UDP-Glycosyltransferase/glycogen phosphorylase"/>
    <property type="match status" value="1"/>
</dbReference>
<dbReference type="FunFam" id="3.40.50.11660:FF:000001">
    <property type="entry name" value="alpha-(1,3)-fucosyltransferase 9"/>
    <property type="match status" value="1"/>
</dbReference>
<dbReference type="GO" id="GO:0046626">
    <property type="term" value="P:regulation of insulin receptor signaling pathway"/>
    <property type="evidence" value="ECO:0007669"/>
    <property type="project" value="Ensembl"/>
</dbReference>
<name>A0A8D0H6Z9_SPHPU</name>
<evidence type="ECO:0000256" key="7">
    <source>
        <dbReference type="ARBA" id="ARBA00022968"/>
    </source>
</evidence>
<keyword evidence="7" id="KW-0735">Signal-anchor</keyword>
<dbReference type="GO" id="GO:0017083">
    <property type="term" value="F:4-galactosyl-N-acetylglucosaminide 3-alpha-L-fucosyltransferase activity"/>
    <property type="evidence" value="ECO:0007669"/>
    <property type="project" value="Ensembl"/>
</dbReference>
<dbReference type="EC" id="2.4.1.-" evidence="12"/>
<keyword evidence="17" id="KW-1185">Reference proteome</keyword>
<dbReference type="GO" id="GO:0060353">
    <property type="term" value="P:regulation of cell adhesion molecule production"/>
    <property type="evidence" value="ECO:0007669"/>
    <property type="project" value="Ensembl"/>
</dbReference>
<evidence type="ECO:0000256" key="3">
    <source>
        <dbReference type="ARBA" id="ARBA00008919"/>
    </source>
</evidence>
<dbReference type="Gene3D" id="3.40.50.11660">
    <property type="entry name" value="Glycosyl transferase family 10, C-terminal domain"/>
    <property type="match status" value="1"/>
</dbReference>
<evidence type="ECO:0000256" key="11">
    <source>
        <dbReference type="ARBA" id="ARBA00036481"/>
    </source>
</evidence>
<keyword evidence="13" id="KW-0732">Signal</keyword>
<comment type="pathway">
    <text evidence="2">Protein modification; protein glycosylation.</text>
</comment>
<evidence type="ECO:0000313" key="17">
    <source>
        <dbReference type="Proteomes" id="UP000694392"/>
    </source>
</evidence>
<evidence type="ECO:0000256" key="10">
    <source>
        <dbReference type="ARBA" id="ARBA00023180"/>
    </source>
</evidence>
<dbReference type="GO" id="GO:0032580">
    <property type="term" value="C:Golgi cisterna membrane"/>
    <property type="evidence" value="ECO:0007669"/>
    <property type="project" value="UniProtKB-SubCell"/>
</dbReference>
<dbReference type="InterPro" id="IPR031481">
    <property type="entry name" value="Glyco_tran_10_N"/>
</dbReference>
<comment type="catalytic activity">
    <reaction evidence="11">
        <text>an N-acetyl-alpha-neuraminyl-(2-&gt;3)-beta-D-galactosyl-(1-&gt;4)-N-acetyl-beta-D-glucosaminyl derivative + GDP-beta-L-fucose = an alpha-Neu5Ac-(2-&gt;3)-beta-D-Gal-(1-&gt;4)-[alpha-L-Fuc-(1-&gt;3)]-beta-D-GlcNAc derivative + GDP + H(+)</text>
        <dbReference type="Rhea" id="RHEA:56076"/>
        <dbReference type="ChEBI" id="CHEBI:15378"/>
        <dbReference type="ChEBI" id="CHEBI:57273"/>
        <dbReference type="ChEBI" id="CHEBI:58189"/>
        <dbReference type="ChEBI" id="CHEBI:136545"/>
        <dbReference type="ChEBI" id="CHEBI:139509"/>
    </reaction>
    <physiologicalReaction direction="left-to-right" evidence="11">
        <dbReference type="Rhea" id="RHEA:56077"/>
    </physiologicalReaction>
</comment>
<reference evidence="16" key="1">
    <citation type="submission" date="2025-08" db="UniProtKB">
        <authorList>
            <consortium name="Ensembl"/>
        </authorList>
    </citation>
    <scope>IDENTIFICATION</scope>
</reference>
<dbReference type="PANTHER" id="PTHR11929">
    <property type="entry name" value="ALPHA- 1,3 -FUCOSYLTRANSFERASE"/>
    <property type="match status" value="1"/>
</dbReference>
<feature type="chain" id="PRO_5034682855" description="Fucosyltransferase" evidence="13">
    <location>
        <begin position="20"/>
        <end position="335"/>
    </location>
</feature>
<comment type="similarity">
    <text evidence="3 12">Belongs to the glycosyltransferase 10 family.</text>
</comment>
<keyword evidence="9" id="KW-0472">Membrane</keyword>
<feature type="domain" description="Fucosyltransferase N-terminal" evidence="15">
    <location>
        <begin position="40"/>
        <end position="147"/>
    </location>
</feature>
<sequence length="335" mass="38893">MPTLKSFAGVVLLMSMLWSLKFFYQQFDVPVRTLPYRGPLTVLIWDWPFHHVLNLSGDVCASLYHIQSCRLTGNRSLYSQADVVVFHHWELQEGMASLSSETKPPGQNWVWVTMESPTNTKALASWNQIFNWVMTYKQDSDIFIPYGELVPHLSASMEIPPKSGLVSWVISNYHQAQKRAKVYQELAKHLKVDVYGKASKKPLCPDCLLSTISRYKFYLAFENSVHQDYITEKLWRNALLAGTVPIVLGPPRANYEQFIPASSFIHVEDFGSMKELASFLRTMNSSCYQNFFNWRERYRVKLSTDWRERFCTICAQYSSLPQGKLYSDLESWFRT</sequence>
<keyword evidence="10" id="KW-0325">Glycoprotein</keyword>
<evidence type="ECO:0000256" key="9">
    <source>
        <dbReference type="ARBA" id="ARBA00023136"/>
    </source>
</evidence>
<dbReference type="Proteomes" id="UP000694392">
    <property type="component" value="Unplaced"/>
</dbReference>
<dbReference type="PANTHER" id="PTHR11929:SF12">
    <property type="entry name" value="ALPHA-(1,3)-FUCOSYLTRANSFERASE 7"/>
    <property type="match status" value="1"/>
</dbReference>
<evidence type="ECO:0000256" key="6">
    <source>
        <dbReference type="ARBA" id="ARBA00022692"/>
    </source>
</evidence>
<keyword evidence="6 12" id="KW-0812">Transmembrane</keyword>
<dbReference type="AlphaFoldDB" id="A0A8D0H6Z9"/>
<dbReference type="GeneTree" id="ENSGT00940000161618"/>
<dbReference type="InterPro" id="IPR038577">
    <property type="entry name" value="GT10-like_C_sf"/>
</dbReference>
<dbReference type="UniPathway" id="UPA00378"/>
<evidence type="ECO:0000256" key="12">
    <source>
        <dbReference type="RuleBase" id="RU003832"/>
    </source>
</evidence>
<evidence type="ECO:0000256" key="4">
    <source>
        <dbReference type="ARBA" id="ARBA00022676"/>
    </source>
</evidence>
<proteinExistence type="inferred from homology"/>
<dbReference type="GO" id="GO:0005802">
    <property type="term" value="C:trans-Golgi network"/>
    <property type="evidence" value="ECO:0007669"/>
    <property type="project" value="Ensembl"/>
</dbReference>
<feature type="domain" description="Fucosyltransferase C-terminal" evidence="14">
    <location>
        <begin position="160"/>
        <end position="332"/>
    </location>
</feature>
<evidence type="ECO:0000256" key="13">
    <source>
        <dbReference type="SAM" id="SignalP"/>
    </source>
</evidence>
<evidence type="ECO:0000259" key="14">
    <source>
        <dbReference type="Pfam" id="PF00852"/>
    </source>
</evidence>
<evidence type="ECO:0000313" key="16">
    <source>
        <dbReference type="Ensembl" id="ENSSPUP00000015210.1"/>
    </source>
</evidence>
<dbReference type="GO" id="GO:0006672">
    <property type="term" value="P:ceramide metabolic process"/>
    <property type="evidence" value="ECO:0007669"/>
    <property type="project" value="Ensembl"/>
</dbReference>
<evidence type="ECO:0000256" key="5">
    <source>
        <dbReference type="ARBA" id="ARBA00022679"/>
    </source>
</evidence>
<comment type="subcellular location">
    <subcellularLocation>
        <location evidence="12">Golgi apparatus</location>
        <location evidence="12">Golgi stack membrane</location>
        <topology evidence="12">Single-pass type II membrane protein</topology>
    </subcellularLocation>
    <subcellularLocation>
        <location evidence="1">Membrane</location>
        <topology evidence="1">Single-pass membrane protein</topology>
    </subcellularLocation>
</comment>
<reference evidence="16" key="2">
    <citation type="submission" date="2025-09" db="UniProtKB">
        <authorList>
            <consortium name="Ensembl"/>
        </authorList>
    </citation>
    <scope>IDENTIFICATION</scope>
</reference>